<dbReference type="EMBL" id="NESQ01000157">
    <property type="protein sequence ID" value="PUU77268.1"/>
    <property type="molecule type" value="Genomic_DNA"/>
</dbReference>
<dbReference type="AlphaFoldDB" id="A0A2T6ZP50"/>
<feature type="compositionally biased region" description="Pro residues" evidence="1">
    <location>
        <begin position="47"/>
        <end position="57"/>
    </location>
</feature>
<protein>
    <submittedName>
        <fullName evidence="3">Uncharacterized protein</fullName>
    </submittedName>
</protein>
<keyword evidence="2" id="KW-0812">Transmembrane</keyword>
<feature type="transmembrane region" description="Helical" evidence="2">
    <location>
        <begin position="12"/>
        <end position="30"/>
    </location>
</feature>
<feature type="compositionally biased region" description="Basic and acidic residues" evidence="1">
    <location>
        <begin position="406"/>
        <end position="419"/>
    </location>
</feature>
<dbReference type="PANTHER" id="PTHR37490">
    <property type="entry name" value="EXPRESSED PROTEIN"/>
    <property type="match status" value="1"/>
</dbReference>
<feature type="region of interest" description="Disordered" evidence="1">
    <location>
        <begin position="44"/>
        <end position="71"/>
    </location>
</feature>
<evidence type="ECO:0000256" key="1">
    <source>
        <dbReference type="SAM" id="MobiDB-lite"/>
    </source>
</evidence>
<keyword evidence="2" id="KW-0472">Membrane</keyword>
<name>A0A2T6ZP50_TUBBO</name>
<dbReference type="InterPro" id="IPR021838">
    <property type="entry name" value="DUF3431"/>
</dbReference>
<organism evidence="3 4">
    <name type="scientific">Tuber borchii</name>
    <name type="common">White truffle</name>
    <dbReference type="NCBI Taxonomy" id="42251"/>
    <lineage>
        <taxon>Eukaryota</taxon>
        <taxon>Fungi</taxon>
        <taxon>Dikarya</taxon>
        <taxon>Ascomycota</taxon>
        <taxon>Pezizomycotina</taxon>
        <taxon>Pezizomycetes</taxon>
        <taxon>Pezizales</taxon>
        <taxon>Tuberaceae</taxon>
        <taxon>Tuber</taxon>
    </lineage>
</organism>
<dbReference type="STRING" id="42251.A0A2T6ZP50"/>
<gene>
    <name evidence="3" type="ORF">B9Z19DRAFT_987459</name>
</gene>
<reference evidence="3 4" key="1">
    <citation type="submission" date="2017-04" db="EMBL/GenBank/DDBJ databases">
        <title>Draft genome sequence of Tuber borchii Vittad., a whitish edible truffle.</title>
        <authorList>
            <consortium name="DOE Joint Genome Institute"/>
            <person name="Murat C."/>
            <person name="Kuo A."/>
            <person name="Barry K.W."/>
            <person name="Clum A."/>
            <person name="Dockter R.B."/>
            <person name="Fauchery L."/>
            <person name="Iotti M."/>
            <person name="Kohler A."/>
            <person name="Labutti K."/>
            <person name="Lindquist E.A."/>
            <person name="Lipzen A."/>
            <person name="Ohm R.A."/>
            <person name="Wang M."/>
            <person name="Grigoriev I.V."/>
            <person name="Zambonelli A."/>
            <person name="Martin F.M."/>
        </authorList>
    </citation>
    <scope>NUCLEOTIDE SEQUENCE [LARGE SCALE GENOMIC DNA]</scope>
    <source>
        <strain evidence="3 4">Tbo3840</strain>
    </source>
</reference>
<accession>A0A2T6ZP50</accession>
<dbReference type="PANTHER" id="PTHR37490:SF3">
    <property type="entry name" value="DUF3431 DOMAIN CONTAINING PROTEIN"/>
    <property type="match status" value="1"/>
</dbReference>
<evidence type="ECO:0000256" key="2">
    <source>
        <dbReference type="SAM" id="Phobius"/>
    </source>
</evidence>
<dbReference type="Proteomes" id="UP000244722">
    <property type="component" value="Unassembled WGS sequence"/>
</dbReference>
<feature type="region of interest" description="Disordered" evidence="1">
    <location>
        <begin position="406"/>
        <end position="429"/>
    </location>
</feature>
<comment type="caution">
    <text evidence="3">The sequence shown here is derived from an EMBL/GenBank/DDBJ whole genome shotgun (WGS) entry which is preliminary data.</text>
</comment>
<keyword evidence="2" id="KW-1133">Transmembrane helix</keyword>
<dbReference type="Pfam" id="PF11913">
    <property type="entry name" value="DUF3431"/>
    <property type="match status" value="1"/>
</dbReference>
<evidence type="ECO:0000313" key="4">
    <source>
        <dbReference type="Proteomes" id="UP000244722"/>
    </source>
</evidence>
<sequence>MPVVISASTVSQIRAIVITCITTFLVLYTFSDFLHLTPKPGPANVEYPPPTDTPAPSQPVEQAGSKPEDGVEHEIEEVPISEDVILHGVSVFMPDNFVKHLVLPRMSTEDTTWLTYLSEDLNIIAKPYLIDPDKSKIAPGTLTVPVNKGREAQAYLTYIIEHYDNLPDIAIFTHAHSTAWHNNDLQLSSTPVMLLELNYRRIMEHGYMNLRCHWNPGCPGWIKPKTTEFDDQKKEEFFMHESFKELFPQEAARDGVPDMIGTPCCAQFAVTRSRIAQHPKERYISWRKWITDTPLSDEISGRVMEYVWHFIFASPSLERNADKAVYCPAEHVCYCDGYGYCFGDDTRFKRSAEKRDQARDLAERLKAAEEGVGREEGEDESWRQEGIKQWKRELKNMERDCEAEVQRARRRGSDPKMRWGEVGGLEFSG</sequence>
<dbReference type="OrthoDB" id="426718at2759"/>
<proteinExistence type="predicted"/>
<evidence type="ECO:0000313" key="3">
    <source>
        <dbReference type="EMBL" id="PUU77268.1"/>
    </source>
</evidence>
<keyword evidence="4" id="KW-1185">Reference proteome</keyword>